<dbReference type="RefSeq" id="XP_030745949.1">
    <property type="nucleotide sequence ID" value="XM_030890089.1"/>
</dbReference>
<evidence type="ECO:0000313" key="9">
    <source>
        <dbReference type="Proteomes" id="UP000504635"/>
    </source>
</evidence>
<dbReference type="InParanoid" id="A0A6J2X4T6"/>
<dbReference type="PANTHER" id="PTHR13220:SF11">
    <property type="entry name" value="TIMELESS-INTERACTING PROTEIN"/>
    <property type="match status" value="1"/>
</dbReference>
<keyword evidence="3 6" id="KW-0227">DNA damage</keyword>
<reference evidence="10" key="1">
    <citation type="submission" date="2025-08" db="UniProtKB">
        <authorList>
            <consortium name="RefSeq"/>
        </authorList>
    </citation>
    <scope>IDENTIFICATION</scope>
    <source>
        <tissue evidence="10">Gonads</tissue>
    </source>
</reference>
<evidence type="ECO:0000256" key="6">
    <source>
        <dbReference type="RuleBase" id="RU366049"/>
    </source>
</evidence>
<keyword evidence="9" id="KW-1185">Reference proteome</keyword>
<dbReference type="GO" id="GO:0031298">
    <property type="term" value="C:replication fork protection complex"/>
    <property type="evidence" value="ECO:0007669"/>
    <property type="project" value="TreeGrafter"/>
</dbReference>
<accession>A0A6J2X4T6</accession>
<dbReference type="KEGG" id="soy:115874803"/>
<feature type="region of interest" description="Disordered" evidence="7">
    <location>
        <begin position="244"/>
        <end position="269"/>
    </location>
</feature>
<dbReference type="OrthoDB" id="437078at2759"/>
<dbReference type="InterPro" id="IPR012923">
    <property type="entry name" value="Csm3"/>
</dbReference>
<dbReference type="PANTHER" id="PTHR13220">
    <property type="entry name" value="TIMELESS INTERACTING-RELATED"/>
    <property type="match status" value="1"/>
</dbReference>
<protein>
    <recommendedName>
        <fullName evidence="6">TIMELESS-interacting protein</fullName>
    </recommendedName>
</protein>
<dbReference type="InterPro" id="IPR040038">
    <property type="entry name" value="TIPIN/Csm3/Swi3"/>
</dbReference>
<feature type="domain" description="Chromosome segregation in meiosis protein 3" evidence="8">
    <location>
        <begin position="62"/>
        <end position="141"/>
    </location>
</feature>
<dbReference type="GO" id="GO:0043111">
    <property type="term" value="P:replication fork arrest"/>
    <property type="evidence" value="ECO:0007669"/>
    <property type="project" value="TreeGrafter"/>
</dbReference>
<sequence length="433" mass="49664">MSSDEELTAQEVISDTENEVVQIGDQDNEQQTEEVNRDGADEENTQRIVVKPKRVVRNPQPKLNEETLKGLRGIAAIQSYFDRVKFKGKGYEDQDLNVIMKTYEYWCHRLFPKFPFDTCIERLEKLGTKRATQTHIKRIRYDLLIEEDKPILDDSDEEHNVDGFIDVRPEQINQQTNDSFDKLLVSSNRPQMELSEDQLERMRLNKEKAAELRRQRLQLIQDKASENLVGSNQLPSTSYEQAEMSDLNGNSASNNDENSDGFYASQNSESSYSKEMAHIEDFMEFNHESTVKGKSNVTGNKVKKTSLKKGNKINSHAENNNSLTEDYSISTDGHHEEVSRDELSLERANELHISNEDNTRLNNEFSNAVQIATSMELCIDESSRENETFVDVQVDSRVLKESFSNNIQNSEELSATGTRRSKKRVNVLDSDED</sequence>
<keyword evidence="5 6" id="KW-0131">Cell cycle</keyword>
<feature type="region of interest" description="Disordered" evidence="7">
    <location>
        <begin position="1"/>
        <end position="46"/>
    </location>
</feature>
<comment type="function">
    <text evidence="6">Plays an important role in the control of DNA replication and the maintenance of replication fork stability.</text>
</comment>
<feature type="compositionally biased region" description="Polar residues" evidence="7">
    <location>
        <begin position="247"/>
        <end position="256"/>
    </location>
</feature>
<feature type="region of interest" description="Disordered" evidence="7">
    <location>
        <begin position="402"/>
        <end position="433"/>
    </location>
</feature>
<evidence type="ECO:0000256" key="1">
    <source>
        <dbReference type="ARBA" id="ARBA00004123"/>
    </source>
</evidence>
<feature type="compositionally biased region" description="Acidic residues" evidence="7">
    <location>
        <begin position="1"/>
        <end position="18"/>
    </location>
</feature>
<evidence type="ECO:0000256" key="3">
    <source>
        <dbReference type="ARBA" id="ARBA00022763"/>
    </source>
</evidence>
<organism evidence="9 10">
    <name type="scientific">Sitophilus oryzae</name>
    <name type="common">Rice weevil</name>
    <name type="synonym">Curculio oryzae</name>
    <dbReference type="NCBI Taxonomy" id="7048"/>
    <lineage>
        <taxon>Eukaryota</taxon>
        <taxon>Metazoa</taxon>
        <taxon>Ecdysozoa</taxon>
        <taxon>Arthropoda</taxon>
        <taxon>Hexapoda</taxon>
        <taxon>Insecta</taxon>
        <taxon>Pterygota</taxon>
        <taxon>Neoptera</taxon>
        <taxon>Endopterygota</taxon>
        <taxon>Coleoptera</taxon>
        <taxon>Polyphaga</taxon>
        <taxon>Cucujiformia</taxon>
        <taxon>Curculionidae</taxon>
        <taxon>Dryophthorinae</taxon>
        <taxon>Sitophilus</taxon>
    </lineage>
</organism>
<evidence type="ECO:0000256" key="4">
    <source>
        <dbReference type="ARBA" id="ARBA00023242"/>
    </source>
</evidence>
<evidence type="ECO:0000256" key="5">
    <source>
        <dbReference type="ARBA" id="ARBA00023306"/>
    </source>
</evidence>
<dbReference type="GO" id="GO:0000076">
    <property type="term" value="P:DNA replication checkpoint signaling"/>
    <property type="evidence" value="ECO:0007669"/>
    <property type="project" value="UniProtKB-UniRule"/>
</dbReference>
<dbReference type="GO" id="GO:0006974">
    <property type="term" value="P:DNA damage response"/>
    <property type="evidence" value="ECO:0007669"/>
    <property type="project" value="UniProtKB-KW"/>
</dbReference>
<dbReference type="GO" id="GO:0031297">
    <property type="term" value="P:replication fork processing"/>
    <property type="evidence" value="ECO:0007669"/>
    <property type="project" value="UniProtKB-UniRule"/>
</dbReference>
<dbReference type="GO" id="GO:0003677">
    <property type="term" value="F:DNA binding"/>
    <property type="evidence" value="ECO:0007669"/>
    <property type="project" value="TreeGrafter"/>
</dbReference>
<gene>
    <name evidence="10" type="primary">LOC115874803</name>
</gene>
<dbReference type="Pfam" id="PF07962">
    <property type="entry name" value="Swi3"/>
    <property type="match status" value="1"/>
</dbReference>
<comment type="subcellular location">
    <subcellularLocation>
        <location evidence="1 6">Nucleus</location>
    </subcellularLocation>
</comment>
<evidence type="ECO:0000313" key="10">
    <source>
        <dbReference type="RefSeq" id="XP_030745949.1"/>
    </source>
</evidence>
<evidence type="ECO:0000256" key="7">
    <source>
        <dbReference type="SAM" id="MobiDB-lite"/>
    </source>
</evidence>
<proteinExistence type="inferred from homology"/>
<keyword evidence="4 6" id="KW-0539">Nucleus</keyword>
<feature type="compositionally biased region" description="Polar residues" evidence="7">
    <location>
        <begin position="402"/>
        <end position="418"/>
    </location>
</feature>
<dbReference type="Proteomes" id="UP000504635">
    <property type="component" value="Unplaced"/>
</dbReference>
<dbReference type="AlphaFoldDB" id="A0A6J2X4T6"/>
<dbReference type="GeneID" id="115874803"/>
<name>A0A6J2X4T6_SITOR</name>
<comment type="similarity">
    <text evidence="2 6">Belongs to the CSM3 family.</text>
</comment>
<evidence type="ECO:0000256" key="2">
    <source>
        <dbReference type="ARBA" id="ARBA00006075"/>
    </source>
</evidence>
<evidence type="ECO:0000259" key="8">
    <source>
        <dbReference type="Pfam" id="PF07962"/>
    </source>
</evidence>